<dbReference type="EMBL" id="JAVRAF010000007">
    <property type="protein sequence ID" value="MDX8304383.1"/>
    <property type="molecule type" value="Genomic_DNA"/>
</dbReference>
<proteinExistence type="inferred from homology"/>
<dbReference type="InterPro" id="IPR027417">
    <property type="entry name" value="P-loop_NTPase"/>
</dbReference>
<dbReference type="SUPFAM" id="SSF52540">
    <property type="entry name" value="P-loop containing nucleoside triphosphate hydrolases"/>
    <property type="match status" value="1"/>
</dbReference>
<evidence type="ECO:0000256" key="1">
    <source>
        <dbReference type="ARBA" id="ARBA00004417"/>
    </source>
</evidence>
<dbReference type="Gene3D" id="3.40.50.300">
    <property type="entry name" value="P-loop containing nucleotide triphosphate hydrolases"/>
    <property type="match status" value="1"/>
</dbReference>
<dbReference type="RefSeq" id="WP_156586842.1">
    <property type="nucleotide sequence ID" value="NZ_CP192782.1"/>
</dbReference>
<dbReference type="FunFam" id="3.40.50.300:FF:000016">
    <property type="entry name" value="Oligopeptide ABC transporter ATP-binding component"/>
    <property type="match status" value="1"/>
</dbReference>
<dbReference type="CDD" id="cd03257">
    <property type="entry name" value="ABC_NikE_OppD_transporters"/>
    <property type="match status" value="1"/>
</dbReference>
<dbReference type="Pfam" id="PF08352">
    <property type="entry name" value="oligo_HPY"/>
    <property type="match status" value="1"/>
</dbReference>
<comment type="subcellular location">
    <subcellularLocation>
        <location evidence="1">Cell inner membrane</location>
        <topology evidence="1">Peripheral membrane protein</topology>
    </subcellularLocation>
</comment>
<dbReference type="InterPro" id="IPR013563">
    <property type="entry name" value="Oligopep_ABC_C"/>
</dbReference>
<dbReference type="GO" id="GO:0005886">
    <property type="term" value="C:plasma membrane"/>
    <property type="evidence" value="ECO:0007669"/>
    <property type="project" value="UniProtKB-SubCell"/>
</dbReference>
<name>A0AAW9FND2_9HYPH</name>
<keyword evidence="5 7" id="KW-0067">ATP-binding</keyword>
<accession>A0AAW9FND2</accession>
<evidence type="ECO:0000256" key="3">
    <source>
        <dbReference type="ARBA" id="ARBA00022448"/>
    </source>
</evidence>
<dbReference type="GO" id="GO:0016887">
    <property type="term" value="F:ATP hydrolysis activity"/>
    <property type="evidence" value="ECO:0007669"/>
    <property type="project" value="InterPro"/>
</dbReference>
<organism evidence="7">
    <name type="scientific">Agrobacterium rosae</name>
    <dbReference type="NCBI Taxonomy" id="1972867"/>
    <lineage>
        <taxon>Bacteria</taxon>
        <taxon>Pseudomonadati</taxon>
        <taxon>Pseudomonadota</taxon>
        <taxon>Alphaproteobacteria</taxon>
        <taxon>Hyphomicrobiales</taxon>
        <taxon>Rhizobiaceae</taxon>
        <taxon>Rhizobium/Agrobacterium group</taxon>
        <taxon>Agrobacterium</taxon>
    </lineage>
</organism>
<dbReference type="NCBIfam" id="TIGR01727">
    <property type="entry name" value="oligo_HPY"/>
    <property type="match status" value="1"/>
</dbReference>
<dbReference type="GO" id="GO:0005524">
    <property type="term" value="F:ATP binding"/>
    <property type="evidence" value="ECO:0007669"/>
    <property type="project" value="UniProtKB-KW"/>
</dbReference>
<dbReference type="PANTHER" id="PTHR43776">
    <property type="entry name" value="TRANSPORT ATP-BINDING PROTEIN"/>
    <property type="match status" value="1"/>
</dbReference>
<feature type="domain" description="ABC transporter" evidence="6">
    <location>
        <begin position="5"/>
        <end position="248"/>
    </location>
</feature>
<comment type="similarity">
    <text evidence="2">Belongs to the ABC transporter superfamily.</text>
</comment>
<dbReference type="InterPro" id="IPR017871">
    <property type="entry name" value="ABC_transporter-like_CS"/>
</dbReference>
<dbReference type="GO" id="GO:0015833">
    <property type="term" value="P:peptide transport"/>
    <property type="evidence" value="ECO:0007669"/>
    <property type="project" value="InterPro"/>
</dbReference>
<dbReference type="SMART" id="SM00382">
    <property type="entry name" value="AAA"/>
    <property type="match status" value="1"/>
</dbReference>
<dbReference type="PROSITE" id="PS00211">
    <property type="entry name" value="ABC_TRANSPORTER_1"/>
    <property type="match status" value="1"/>
</dbReference>
<reference evidence="7" key="1">
    <citation type="journal article" date="2023" name="Phytobiomes J">
        <title>Deciphering the key players within the bacterial microbiota associated with aerial crown gall tumors on rhododendron: Insights into the gallobiome.</title>
        <authorList>
            <person name="Kuzmanovic N."/>
            <person name="Nesme J."/>
            <person name="Wolf J."/>
            <person name="Neumann-Schaal M."/>
            <person name="Petersen J."/>
            <person name="Fernandez-Gnecco G."/>
            <person name="Sproeer C."/>
            <person name="Bunk B."/>
            <person name="Overmann J."/>
            <person name="Sorensen S.J."/>
            <person name="Idczak E."/>
            <person name="Smalla K."/>
        </authorList>
    </citation>
    <scope>NUCLEOTIDE SEQUENCE</scope>
    <source>
        <strain evidence="7">Rho-11.1</strain>
    </source>
</reference>
<comment type="caution">
    <text evidence="7">The sequence shown here is derived from an EMBL/GenBank/DDBJ whole genome shotgun (WGS) entry which is preliminary data.</text>
</comment>
<dbReference type="AlphaFoldDB" id="A0AAW9FND2"/>
<dbReference type="GO" id="GO:0055085">
    <property type="term" value="P:transmembrane transport"/>
    <property type="evidence" value="ECO:0007669"/>
    <property type="project" value="UniProtKB-ARBA"/>
</dbReference>
<dbReference type="PROSITE" id="PS50893">
    <property type="entry name" value="ABC_TRANSPORTER_2"/>
    <property type="match status" value="1"/>
</dbReference>
<evidence type="ECO:0000256" key="4">
    <source>
        <dbReference type="ARBA" id="ARBA00022741"/>
    </source>
</evidence>
<gene>
    <name evidence="7" type="ORF">RMR22_19155</name>
</gene>
<dbReference type="Pfam" id="PF00005">
    <property type="entry name" value="ABC_tran"/>
    <property type="match status" value="1"/>
</dbReference>
<protein>
    <submittedName>
        <fullName evidence="7">ABC transporter ATP-binding protein</fullName>
    </submittedName>
</protein>
<evidence type="ECO:0000256" key="5">
    <source>
        <dbReference type="ARBA" id="ARBA00022840"/>
    </source>
</evidence>
<evidence type="ECO:0000256" key="2">
    <source>
        <dbReference type="ARBA" id="ARBA00005417"/>
    </source>
</evidence>
<sequence>MTTLLDVNQLVKHFPIAGSKAVVQAVNNISFEIRAGETLGLVGESGSGKTTVGRCIAGLGGDITGGSIRLEGRHITQSVERRKVRGEIQMVFQESVEALDPRYRIGASIEEPLLALGMKASERRERVAEVLDLVGLPERILRQSTSELSGGQLQRIGIARAIATRPKLLVLDEPTSALDPSARAEIIELLMKLQQELNTSCLFISHDLSTVRYVSQRVAVMYLGMIVEQGETQEVFARPRHPYSVGLLSSVLLPDPRMRRATTVSLAGEIPSPINLPKGCFLAGRCPFVEDACRTAIPAGDRIGNRHVVHCIRHEEVAKMEKAADAFAEFERQSEAILSVEMPGVVPA</sequence>
<dbReference type="InterPro" id="IPR003439">
    <property type="entry name" value="ABC_transporter-like_ATP-bd"/>
</dbReference>
<dbReference type="PANTHER" id="PTHR43776:SF7">
    <property type="entry name" value="D,D-DIPEPTIDE TRANSPORT ATP-BINDING PROTEIN DDPF-RELATED"/>
    <property type="match status" value="1"/>
</dbReference>
<dbReference type="InterPro" id="IPR050319">
    <property type="entry name" value="ABC_transp_ATP-bind"/>
</dbReference>
<keyword evidence="3" id="KW-0813">Transport</keyword>
<dbReference type="InterPro" id="IPR003593">
    <property type="entry name" value="AAA+_ATPase"/>
</dbReference>
<evidence type="ECO:0000313" key="7">
    <source>
        <dbReference type="EMBL" id="MDX8304383.1"/>
    </source>
</evidence>
<evidence type="ECO:0000259" key="6">
    <source>
        <dbReference type="PROSITE" id="PS50893"/>
    </source>
</evidence>
<keyword evidence="4" id="KW-0547">Nucleotide-binding</keyword>